<organism evidence="2 3">
    <name type="scientific">Trichuris muris</name>
    <name type="common">Mouse whipworm</name>
    <dbReference type="NCBI Taxonomy" id="70415"/>
    <lineage>
        <taxon>Eukaryota</taxon>
        <taxon>Metazoa</taxon>
        <taxon>Ecdysozoa</taxon>
        <taxon>Nematoda</taxon>
        <taxon>Enoplea</taxon>
        <taxon>Dorylaimia</taxon>
        <taxon>Trichinellida</taxon>
        <taxon>Trichuridae</taxon>
        <taxon>Trichuris</taxon>
    </lineage>
</organism>
<keyword evidence="1" id="KW-0732">Signal</keyword>
<proteinExistence type="predicted"/>
<name>A0A5S6Q2X6_TRIMR</name>
<accession>A0A5S6Q2X6</accession>
<keyword evidence="2" id="KW-1185">Reference proteome</keyword>
<sequence length="84" mass="9811">MSGLRLFTILVLCSISLTLCHKRTAKRVPKVGYKAYVQAMRRYLKIIVQYFYFLNNKITTISKFDGTYFCKFLTEATGNNSRVR</sequence>
<evidence type="ECO:0000256" key="1">
    <source>
        <dbReference type="SAM" id="SignalP"/>
    </source>
</evidence>
<dbReference type="Proteomes" id="UP000046395">
    <property type="component" value="Unassembled WGS sequence"/>
</dbReference>
<feature type="signal peptide" evidence="1">
    <location>
        <begin position="1"/>
        <end position="20"/>
    </location>
</feature>
<reference evidence="3" key="1">
    <citation type="submission" date="2019-12" db="UniProtKB">
        <authorList>
            <consortium name="WormBaseParasite"/>
        </authorList>
    </citation>
    <scope>IDENTIFICATION</scope>
</reference>
<evidence type="ECO:0000313" key="2">
    <source>
        <dbReference type="Proteomes" id="UP000046395"/>
    </source>
</evidence>
<evidence type="ECO:0000313" key="3">
    <source>
        <dbReference type="WBParaSite" id="TMUE_0000001580.1"/>
    </source>
</evidence>
<dbReference type="WBParaSite" id="TMUE_0000001580.1">
    <property type="protein sequence ID" value="TMUE_0000001580.1"/>
    <property type="gene ID" value="WBGene00297469"/>
</dbReference>
<feature type="chain" id="PRO_5024423007" evidence="1">
    <location>
        <begin position="21"/>
        <end position="84"/>
    </location>
</feature>
<dbReference type="AlphaFoldDB" id="A0A5S6Q2X6"/>
<protein>
    <submittedName>
        <fullName evidence="3">Uncharacterized protein</fullName>
    </submittedName>
</protein>